<evidence type="ECO:0000313" key="2">
    <source>
        <dbReference type="Proteomes" id="UP000198748"/>
    </source>
</evidence>
<accession>A0A1G7L1W6</accession>
<dbReference type="AlphaFoldDB" id="A0A1G7L1W6"/>
<organism evidence="1 2">
    <name type="scientific">Dyadobacter soli</name>
    <dbReference type="NCBI Taxonomy" id="659014"/>
    <lineage>
        <taxon>Bacteria</taxon>
        <taxon>Pseudomonadati</taxon>
        <taxon>Bacteroidota</taxon>
        <taxon>Cytophagia</taxon>
        <taxon>Cytophagales</taxon>
        <taxon>Spirosomataceae</taxon>
        <taxon>Dyadobacter</taxon>
    </lineage>
</organism>
<keyword evidence="2" id="KW-1185">Reference proteome</keyword>
<dbReference type="Proteomes" id="UP000198748">
    <property type="component" value="Unassembled WGS sequence"/>
</dbReference>
<dbReference type="STRING" id="659014.SAMN04487996_110290"/>
<dbReference type="EMBL" id="FNAN01000010">
    <property type="protein sequence ID" value="SDF43443.1"/>
    <property type="molecule type" value="Genomic_DNA"/>
</dbReference>
<sequence>MLMKTFLTYLTFAALLTLCYIEKINAEAAKSLARRRAARNSAQIHTSVRAEMQVAMVQFRE</sequence>
<proteinExistence type="predicted"/>
<evidence type="ECO:0000313" key="1">
    <source>
        <dbReference type="EMBL" id="SDF43443.1"/>
    </source>
</evidence>
<reference evidence="2" key="1">
    <citation type="submission" date="2016-10" db="EMBL/GenBank/DDBJ databases">
        <authorList>
            <person name="Varghese N."/>
            <person name="Submissions S."/>
        </authorList>
    </citation>
    <scope>NUCLEOTIDE SEQUENCE [LARGE SCALE GENOMIC DNA]</scope>
    <source>
        <strain evidence="2">DSM 25329</strain>
    </source>
</reference>
<name>A0A1G7L1W6_9BACT</name>
<protein>
    <submittedName>
        <fullName evidence="1">Uncharacterized protein</fullName>
    </submittedName>
</protein>
<gene>
    <name evidence="1" type="ORF">SAMN04487996_110290</name>
</gene>